<comment type="function">
    <text evidence="1">Involved in lipopolysaccharide (LPS) biosynthesis. Catalyzes the transfer of 3-deoxy-D-manno-octulosonate (Kdo) residue(s) from CMP-Kdo to lipid IV(A), the tetraacyldisaccharide-1,4'-bisphosphate precursor of lipid A.</text>
</comment>
<dbReference type="PANTHER" id="PTHR42755">
    <property type="entry name" value="3-DEOXY-MANNO-OCTULOSONATE CYTIDYLYLTRANSFERASE"/>
    <property type="match status" value="1"/>
</dbReference>
<accession>A0A6L6ISZ5</accession>
<comment type="subcellular location">
    <subcellularLocation>
        <location evidence="1">Cell membrane</location>
    </subcellularLocation>
</comment>
<dbReference type="Proteomes" id="UP000478740">
    <property type="component" value="Unassembled WGS sequence"/>
</dbReference>
<keyword evidence="1" id="KW-0472">Membrane</keyword>
<dbReference type="InterPro" id="IPR007507">
    <property type="entry name" value="Glycos_transf_N"/>
</dbReference>
<dbReference type="GO" id="GO:0009245">
    <property type="term" value="P:lipid A biosynthetic process"/>
    <property type="evidence" value="ECO:0007669"/>
    <property type="project" value="TreeGrafter"/>
</dbReference>
<keyword evidence="4" id="KW-1185">Reference proteome</keyword>
<comment type="catalytic activity">
    <reaction evidence="1">
        <text>lipid IVA (E. coli) + CMP-3-deoxy-beta-D-manno-octulosonate = alpha-Kdo-(2-&gt;6)-lipid IVA (E. coli) + CMP + H(+)</text>
        <dbReference type="Rhea" id="RHEA:28066"/>
        <dbReference type="ChEBI" id="CHEBI:15378"/>
        <dbReference type="ChEBI" id="CHEBI:58603"/>
        <dbReference type="ChEBI" id="CHEBI:60364"/>
        <dbReference type="ChEBI" id="CHEBI:60377"/>
        <dbReference type="ChEBI" id="CHEBI:85987"/>
        <dbReference type="EC" id="2.4.99.12"/>
    </reaction>
</comment>
<sequence length="412" mass="43375">MPPAGQATSSLALWLHLRRRAALTQPPGAELVPPPGDGPLVLVHLSERSDDPPPVAALIKAMLSRRPLLRFAFMGAPAPEELLSATFRSVQVETPRDLATAQQMVATLAPRGLLLMGDQLPAALMMTMADQHRPIILSEARLTAYSRAGAWRGAINRGLMSRIDRILAPDLTAAAAARQLGARADRIELTGPVADTRPPLSANEAERAALAQILRGRHVWLAAAPTLPEAKAALAAHQSALHHNHRALLILAGLPEDMLPEINAEIEALGLAGISRSEDYDPEADDHVLIAEDPYEMGLWYRLAPVCFMGGTLIPGPGLEPRHPFEPAALGSAIIHGPLPGSFGAEWVQLDGATAARLVTGPEALTAAVADLSAPDQAALLAESAWAVSTGGAAVLRRIADTVIDTMEAAAA</sequence>
<evidence type="ECO:0000256" key="1">
    <source>
        <dbReference type="RuleBase" id="RU365103"/>
    </source>
</evidence>
<dbReference type="RefSeq" id="WP_155043213.1">
    <property type="nucleotide sequence ID" value="NZ_WMIH01000005.1"/>
</dbReference>
<feature type="domain" description="3-deoxy-D-manno-octulosonic-acid transferase N-terminal" evidence="2">
    <location>
        <begin position="55"/>
        <end position="192"/>
    </location>
</feature>
<comment type="pathway">
    <text evidence="1">Bacterial outer membrane biogenesis; LPS core biosynthesis.</text>
</comment>
<protein>
    <recommendedName>
        <fullName evidence="1">3-deoxy-D-manno-octulosonic acid transferase</fullName>
        <shortName evidence="1">Kdo transferase</shortName>
        <ecNumber evidence="1">2.4.99.12</ecNumber>
    </recommendedName>
    <alternativeName>
        <fullName evidence="1">Lipid IV(A) 3-deoxy-D-manno-octulosonic acid transferase</fullName>
    </alternativeName>
</protein>
<dbReference type="AlphaFoldDB" id="A0A6L6ISZ5"/>
<comment type="similarity">
    <text evidence="1">Belongs to the glycosyltransferase group 1 family.</text>
</comment>
<dbReference type="UniPathway" id="UPA00958"/>
<dbReference type="Pfam" id="PF04413">
    <property type="entry name" value="Glycos_transf_N"/>
    <property type="match status" value="1"/>
</dbReference>
<keyword evidence="1" id="KW-1003">Cell membrane</keyword>
<evidence type="ECO:0000313" key="3">
    <source>
        <dbReference type="EMBL" id="MTH63293.1"/>
    </source>
</evidence>
<gene>
    <name evidence="3" type="ORF">GL284_03295</name>
</gene>
<dbReference type="PANTHER" id="PTHR42755:SF1">
    <property type="entry name" value="3-DEOXY-D-MANNO-OCTULOSONIC ACID TRANSFERASE, MITOCHONDRIAL-RELATED"/>
    <property type="match status" value="1"/>
</dbReference>
<evidence type="ECO:0000313" key="4">
    <source>
        <dbReference type="Proteomes" id="UP000478740"/>
    </source>
</evidence>
<dbReference type="GO" id="GO:0005886">
    <property type="term" value="C:plasma membrane"/>
    <property type="evidence" value="ECO:0007669"/>
    <property type="project" value="UniProtKB-SubCell"/>
</dbReference>
<comment type="caution">
    <text evidence="3">The sequence shown here is derived from an EMBL/GenBank/DDBJ whole genome shotgun (WGS) entry which is preliminary data.</text>
</comment>
<dbReference type="GO" id="GO:0043842">
    <property type="term" value="F:Kdo transferase activity"/>
    <property type="evidence" value="ECO:0007669"/>
    <property type="project" value="UniProtKB-EC"/>
</dbReference>
<organism evidence="3 4">
    <name type="scientific">Paracoccus shanxieyensis</name>
    <dbReference type="NCBI Taxonomy" id="2675752"/>
    <lineage>
        <taxon>Bacteria</taxon>
        <taxon>Pseudomonadati</taxon>
        <taxon>Pseudomonadota</taxon>
        <taxon>Alphaproteobacteria</taxon>
        <taxon>Rhodobacterales</taxon>
        <taxon>Paracoccaceae</taxon>
        <taxon>Paracoccus</taxon>
    </lineage>
</organism>
<reference evidence="3 4" key="1">
    <citation type="submission" date="2019-11" db="EMBL/GenBank/DDBJ databases">
        <authorList>
            <person name="Dong K."/>
        </authorList>
    </citation>
    <scope>NUCLEOTIDE SEQUENCE [LARGE SCALE GENOMIC DNA]</scope>
    <source>
        <strain evidence="3 4">DK608</strain>
    </source>
</reference>
<dbReference type="GO" id="GO:0009244">
    <property type="term" value="P:lipopolysaccharide core region biosynthetic process"/>
    <property type="evidence" value="ECO:0007669"/>
    <property type="project" value="UniProtKB-UniRule"/>
</dbReference>
<name>A0A6L6ISZ5_9RHOB</name>
<keyword evidence="1" id="KW-0448">Lipopolysaccharide biosynthesis</keyword>
<keyword evidence="1 3" id="KW-0808">Transferase</keyword>
<dbReference type="SUPFAM" id="SSF53756">
    <property type="entry name" value="UDP-Glycosyltransferase/glycogen phosphorylase"/>
    <property type="match status" value="1"/>
</dbReference>
<dbReference type="Gene3D" id="3.40.50.2000">
    <property type="entry name" value="Glycogen Phosphorylase B"/>
    <property type="match status" value="1"/>
</dbReference>
<dbReference type="InterPro" id="IPR039901">
    <property type="entry name" value="Kdotransferase"/>
</dbReference>
<dbReference type="EMBL" id="WMII01000002">
    <property type="protein sequence ID" value="MTH63293.1"/>
    <property type="molecule type" value="Genomic_DNA"/>
</dbReference>
<dbReference type="EC" id="2.4.99.12" evidence="1"/>
<proteinExistence type="inferred from homology"/>
<evidence type="ECO:0000259" key="2">
    <source>
        <dbReference type="Pfam" id="PF04413"/>
    </source>
</evidence>